<dbReference type="AlphaFoldDB" id="A0A3L6D5Y9"/>
<dbReference type="GO" id="GO:0005737">
    <property type="term" value="C:cytoplasm"/>
    <property type="evidence" value="ECO:0007669"/>
    <property type="project" value="UniProtKB-SubCell"/>
</dbReference>
<keyword evidence="3" id="KW-0963">Cytoplasm</keyword>
<dbReference type="PANTHER" id="PTHR31250:SF67">
    <property type="entry name" value="CALMODULIN-BINDING PROTEIN"/>
    <property type="match status" value="1"/>
</dbReference>
<evidence type="ECO:0000313" key="6">
    <source>
        <dbReference type="EMBL" id="PWZ03954.1"/>
    </source>
</evidence>
<keyword evidence="5" id="KW-1133">Transmembrane helix</keyword>
<organism evidence="6 7">
    <name type="scientific">Zea mays</name>
    <name type="common">Maize</name>
    <dbReference type="NCBI Taxonomy" id="4577"/>
    <lineage>
        <taxon>Eukaryota</taxon>
        <taxon>Viridiplantae</taxon>
        <taxon>Streptophyta</taxon>
        <taxon>Embryophyta</taxon>
        <taxon>Tracheophyta</taxon>
        <taxon>Spermatophyta</taxon>
        <taxon>Magnoliopsida</taxon>
        <taxon>Liliopsida</taxon>
        <taxon>Poales</taxon>
        <taxon>Poaceae</taxon>
        <taxon>PACMAD clade</taxon>
        <taxon>Panicoideae</taxon>
        <taxon>Andropogonodae</taxon>
        <taxon>Andropogoneae</taxon>
        <taxon>Tripsacinae</taxon>
        <taxon>Zea</taxon>
    </lineage>
</organism>
<dbReference type="PANTHER" id="PTHR31250">
    <property type="entry name" value="IQ DOMAIN-CONTAINING PROTEIN IQM3"/>
    <property type="match status" value="1"/>
</dbReference>
<keyword evidence="5" id="KW-0812">Transmembrane</keyword>
<keyword evidence="4" id="KW-0539">Nucleus</keyword>
<sequence>MRSPQEMNTRLDNMTWRIWNLARKKEVGKGFSKDDKAQKITLQHWLEAIDPCHRYDHNLHLYYDILCASSSCKPFFYWLDVGKGRDLHHQKCPRSKLNSQLIMYLGPNERAAYEVIVEEGRLLYKQSGDLVNTNEESKWVFVLSTSKSLYVREYVFIFYRQEVGSLILLPIALLQRITVGVNLYHVSLKFTTTTVASAADSLLPAITFFLAVLLRMERVKLRSASGIAKVAGVALCLAGVFTIAL</sequence>
<feature type="transmembrane region" description="Helical" evidence="5">
    <location>
        <begin position="226"/>
        <end position="244"/>
    </location>
</feature>
<dbReference type="GO" id="GO:0005634">
    <property type="term" value="C:nucleus"/>
    <property type="evidence" value="ECO:0007669"/>
    <property type="project" value="UniProtKB-SubCell"/>
</dbReference>
<comment type="caution">
    <text evidence="6">The sequence shown here is derived from an EMBL/GenBank/DDBJ whole genome shotgun (WGS) entry which is preliminary data.</text>
</comment>
<evidence type="ECO:0000256" key="3">
    <source>
        <dbReference type="ARBA" id="ARBA00022490"/>
    </source>
</evidence>
<feature type="transmembrane region" description="Helical" evidence="5">
    <location>
        <begin position="166"/>
        <end position="184"/>
    </location>
</feature>
<dbReference type="Proteomes" id="UP000251960">
    <property type="component" value="Unassembled WGS sequence"/>
</dbReference>
<evidence type="ECO:0000256" key="1">
    <source>
        <dbReference type="ARBA" id="ARBA00004123"/>
    </source>
</evidence>
<keyword evidence="5" id="KW-0472">Membrane</keyword>
<evidence type="ECO:0000313" key="7">
    <source>
        <dbReference type="Proteomes" id="UP000251960"/>
    </source>
</evidence>
<name>A0A3L6D5Y9_MAIZE</name>
<evidence type="ECO:0000256" key="2">
    <source>
        <dbReference type="ARBA" id="ARBA00004496"/>
    </source>
</evidence>
<dbReference type="EMBL" id="NCVQ01001477">
    <property type="protein sequence ID" value="PWZ03954.1"/>
    <property type="molecule type" value="Genomic_DNA"/>
</dbReference>
<reference evidence="6 7" key="1">
    <citation type="journal article" date="2018" name="Nat. Genet.">
        <title>Extensive intraspecific gene order and gene structural variations between Mo17 and other maize genomes.</title>
        <authorList>
            <person name="Sun S."/>
            <person name="Zhou Y."/>
            <person name="Chen J."/>
            <person name="Shi J."/>
            <person name="Zhao H."/>
            <person name="Zhao H."/>
            <person name="Song W."/>
            <person name="Zhang M."/>
            <person name="Cui Y."/>
            <person name="Dong X."/>
            <person name="Liu H."/>
            <person name="Ma X."/>
            <person name="Jiao Y."/>
            <person name="Wang B."/>
            <person name="Wei X."/>
            <person name="Stein J.C."/>
            <person name="Glaubitz J.C."/>
            <person name="Lu F."/>
            <person name="Yu G."/>
            <person name="Liang C."/>
            <person name="Fengler K."/>
            <person name="Li B."/>
            <person name="Rafalski A."/>
            <person name="Schnable P.S."/>
            <person name="Ware D.H."/>
            <person name="Buckler E.S."/>
            <person name="Lai J."/>
        </authorList>
    </citation>
    <scope>NUCLEOTIDE SEQUENCE [LARGE SCALE GENOMIC DNA]</scope>
    <source>
        <strain evidence="7">cv. Missouri 17</strain>
        <tissue evidence="6">Seedling</tissue>
    </source>
</reference>
<dbReference type="InterPro" id="IPR044159">
    <property type="entry name" value="IQM"/>
</dbReference>
<evidence type="ECO:0000256" key="4">
    <source>
        <dbReference type="ARBA" id="ARBA00023242"/>
    </source>
</evidence>
<evidence type="ECO:0000256" key="5">
    <source>
        <dbReference type="SAM" id="Phobius"/>
    </source>
</evidence>
<accession>A0A3L6D5Y9</accession>
<protein>
    <submittedName>
        <fullName evidence="6">IQ domain-containing protein IQM1</fullName>
    </submittedName>
</protein>
<proteinExistence type="predicted"/>
<comment type="subcellular location">
    <subcellularLocation>
        <location evidence="2">Cytoplasm</location>
    </subcellularLocation>
    <subcellularLocation>
        <location evidence="1">Nucleus</location>
    </subcellularLocation>
</comment>
<feature type="transmembrane region" description="Helical" evidence="5">
    <location>
        <begin position="190"/>
        <end position="214"/>
    </location>
</feature>
<gene>
    <name evidence="6" type="primary">IQM1_5</name>
    <name evidence="6" type="ORF">Zm00014a_041164</name>
</gene>